<dbReference type="Proteomes" id="UP000521676">
    <property type="component" value="Unassembled WGS sequence"/>
</dbReference>
<evidence type="ECO:0000256" key="6">
    <source>
        <dbReference type="ARBA" id="ARBA00022989"/>
    </source>
</evidence>
<feature type="transmembrane region" description="Helical" evidence="9">
    <location>
        <begin position="178"/>
        <end position="201"/>
    </location>
</feature>
<comment type="subcellular location">
    <subcellularLocation>
        <location evidence="1">Cell membrane</location>
        <topology evidence="1">Multi-pass membrane protein</topology>
    </subcellularLocation>
</comment>
<evidence type="ECO:0000256" key="9">
    <source>
        <dbReference type="SAM" id="Phobius"/>
    </source>
</evidence>
<evidence type="ECO:0000256" key="7">
    <source>
        <dbReference type="ARBA" id="ARBA00023136"/>
    </source>
</evidence>
<feature type="transmembrane region" description="Helical" evidence="9">
    <location>
        <begin position="6"/>
        <end position="28"/>
    </location>
</feature>
<evidence type="ECO:0000313" key="10">
    <source>
        <dbReference type="EMBL" id="NWJ49045.1"/>
    </source>
</evidence>
<keyword evidence="2" id="KW-0813">Transport</keyword>
<protein>
    <submittedName>
        <fullName evidence="10">Branched-chain amino acid ABC transporter permease</fullName>
    </submittedName>
</protein>
<evidence type="ECO:0000256" key="3">
    <source>
        <dbReference type="ARBA" id="ARBA00022475"/>
    </source>
</evidence>
<feature type="transmembrane region" description="Helical" evidence="9">
    <location>
        <begin position="89"/>
        <end position="112"/>
    </location>
</feature>
<dbReference type="Pfam" id="PF02653">
    <property type="entry name" value="BPD_transp_2"/>
    <property type="match status" value="1"/>
</dbReference>
<keyword evidence="6 9" id="KW-1133">Transmembrane helix</keyword>
<keyword evidence="13" id="KW-1185">Reference proteome</keyword>
<dbReference type="AlphaFoldDB" id="A0A8T7MA86"/>
<keyword evidence="7 9" id="KW-0472">Membrane</keyword>
<dbReference type="InterPro" id="IPR001851">
    <property type="entry name" value="ABC_transp_permease"/>
</dbReference>
<dbReference type="GO" id="GO:0005886">
    <property type="term" value="C:plasma membrane"/>
    <property type="evidence" value="ECO:0007669"/>
    <property type="project" value="UniProtKB-SubCell"/>
</dbReference>
<comment type="similarity">
    <text evidence="8">Belongs to the binding-protein-dependent transport system permease family. LivHM subfamily.</text>
</comment>
<dbReference type="EMBL" id="JACATZ010000003">
    <property type="protein sequence ID" value="NWJ49045.1"/>
    <property type="molecule type" value="Genomic_DNA"/>
</dbReference>
<dbReference type="Proteomes" id="UP001431572">
    <property type="component" value="Chromosome 2"/>
</dbReference>
<evidence type="ECO:0000256" key="1">
    <source>
        <dbReference type="ARBA" id="ARBA00004651"/>
    </source>
</evidence>
<reference evidence="10 12" key="1">
    <citation type="submission" date="2020-06" db="EMBL/GenBank/DDBJ databases">
        <title>Anoxygenic phototrophic Chloroflexota member uses a Type I reaction center.</title>
        <authorList>
            <person name="Tsuji J.M."/>
            <person name="Shaw N.A."/>
            <person name="Nagashima S."/>
            <person name="Venkiteswaran J."/>
            <person name="Schiff S.L."/>
            <person name="Hanada S."/>
            <person name="Tank M."/>
            <person name="Neufeld J.D."/>
        </authorList>
    </citation>
    <scope>NUCLEOTIDE SEQUENCE [LARGE SCALE GENOMIC DNA]</scope>
    <source>
        <strain evidence="10">L227-S17</strain>
    </source>
</reference>
<proteinExistence type="inferred from homology"/>
<dbReference type="PANTHER" id="PTHR11795:SF445">
    <property type="entry name" value="AMINO ACID ABC TRANSPORTER PERMEASE PROTEIN"/>
    <property type="match status" value="1"/>
</dbReference>
<evidence type="ECO:0000313" key="13">
    <source>
        <dbReference type="Proteomes" id="UP001431572"/>
    </source>
</evidence>
<dbReference type="GO" id="GO:0006865">
    <property type="term" value="P:amino acid transport"/>
    <property type="evidence" value="ECO:0007669"/>
    <property type="project" value="UniProtKB-KW"/>
</dbReference>
<dbReference type="InterPro" id="IPR052157">
    <property type="entry name" value="BCAA_transport_permease"/>
</dbReference>
<gene>
    <name evidence="10" type="ORF">HXX08_24575</name>
    <name evidence="11" type="ORF">OZ401_004600</name>
</gene>
<dbReference type="EMBL" id="CP128400">
    <property type="protein sequence ID" value="WJW68973.1"/>
    <property type="molecule type" value="Genomic_DNA"/>
</dbReference>
<evidence type="ECO:0000256" key="4">
    <source>
        <dbReference type="ARBA" id="ARBA00022692"/>
    </source>
</evidence>
<feature type="transmembrane region" description="Helical" evidence="9">
    <location>
        <begin position="140"/>
        <end position="157"/>
    </location>
</feature>
<evidence type="ECO:0000256" key="5">
    <source>
        <dbReference type="ARBA" id="ARBA00022970"/>
    </source>
</evidence>
<evidence type="ECO:0000256" key="2">
    <source>
        <dbReference type="ARBA" id="ARBA00022448"/>
    </source>
</evidence>
<evidence type="ECO:0000313" key="11">
    <source>
        <dbReference type="EMBL" id="WJW68973.1"/>
    </source>
</evidence>
<organism evidence="10 12">
    <name type="scientific">Candidatus Chlorohelix allophototropha</name>
    <dbReference type="NCBI Taxonomy" id="3003348"/>
    <lineage>
        <taxon>Bacteria</taxon>
        <taxon>Bacillati</taxon>
        <taxon>Chloroflexota</taxon>
        <taxon>Chloroflexia</taxon>
        <taxon>Candidatus Chloroheliales</taxon>
        <taxon>Candidatus Chloroheliaceae</taxon>
        <taxon>Candidatus Chlorohelix</taxon>
    </lineage>
</organism>
<keyword evidence="3" id="KW-1003">Cell membrane</keyword>
<keyword evidence="4 9" id="KW-0812">Transmembrane</keyword>
<name>A0A8T7MA86_9CHLR</name>
<reference evidence="11" key="2">
    <citation type="journal article" date="2024" name="Nature">
        <title>Anoxygenic phototroph of the Chloroflexota uses a type I reaction centre.</title>
        <authorList>
            <person name="Tsuji J.M."/>
            <person name="Shaw N.A."/>
            <person name="Nagashima S."/>
            <person name="Venkiteswaran J.J."/>
            <person name="Schiff S.L."/>
            <person name="Watanabe T."/>
            <person name="Fukui M."/>
            <person name="Hanada S."/>
            <person name="Tank M."/>
            <person name="Neufeld J.D."/>
        </authorList>
    </citation>
    <scope>NUCLEOTIDE SEQUENCE</scope>
    <source>
        <strain evidence="11">L227-S17</strain>
    </source>
</reference>
<keyword evidence="5" id="KW-0029">Amino-acid transport</keyword>
<dbReference type="GO" id="GO:0022857">
    <property type="term" value="F:transmembrane transporter activity"/>
    <property type="evidence" value="ECO:0007669"/>
    <property type="project" value="InterPro"/>
</dbReference>
<dbReference type="RefSeq" id="WP_341470876.1">
    <property type="nucleotide sequence ID" value="NZ_CP128400.1"/>
</dbReference>
<dbReference type="CDD" id="cd06582">
    <property type="entry name" value="TM_PBP1_LivH_like"/>
    <property type="match status" value="1"/>
</dbReference>
<dbReference type="PANTHER" id="PTHR11795">
    <property type="entry name" value="BRANCHED-CHAIN AMINO ACID TRANSPORT SYSTEM PERMEASE PROTEIN LIVH"/>
    <property type="match status" value="1"/>
</dbReference>
<evidence type="ECO:0000256" key="8">
    <source>
        <dbReference type="ARBA" id="ARBA00037998"/>
    </source>
</evidence>
<feature type="transmembrane region" description="Helical" evidence="9">
    <location>
        <begin position="58"/>
        <end position="77"/>
    </location>
</feature>
<evidence type="ECO:0000313" key="12">
    <source>
        <dbReference type="Proteomes" id="UP000521676"/>
    </source>
</evidence>
<feature type="transmembrane region" description="Helical" evidence="9">
    <location>
        <begin position="221"/>
        <end position="240"/>
    </location>
</feature>
<sequence>MSLQNVVSGLLLGGMLALIGMGFSLVWGILNIVNLAHAPTIMFGAYITYYFYEGLHIDPFLALPITMGILAIFGFLLQQFLINRIIKSTLLITFLLTFGLEVMFVNLGRLIFSGVPRTVKTDYDSASFSFLSAEVSFKKLAGLGIALILTFLLYLFMSRTKIGNAIRATSMDLNAAKLMGINIANIYTVTYAISAALAGAAGALLSTWNSFTPDEFGKYNIRAFAVVVLGGLGSIPGALIGGLAFGFISEIIGGLTIGSGLDAFTLSPWKEGILFLSLVLVLIIRPQGLMGKEGYR</sequence>
<accession>A0A8T7MA86</accession>